<dbReference type="WBParaSite" id="TCLT_0000396701-mRNA-1">
    <property type="protein sequence ID" value="TCLT_0000396701-mRNA-1"/>
    <property type="gene ID" value="TCLT_0000396701"/>
</dbReference>
<dbReference type="InterPro" id="IPR044570">
    <property type="entry name" value="Set1-like"/>
</dbReference>
<dbReference type="PANTHER" id="PTHR45814:SF2">
    <property type="entry name" value="HISTONE-LYSINE N-METHYLTRANSFERASE SETD1"/>
    <property type="match status" value="1"/>
</dbReference>
<dbReference type="GO" id="GO:0048188">
    <property type="term" value="C:Set1C/COMPASS complex"/>
    <property type="evidence" value="ECO:0007669"/>
    <property type="project" value="TreeGrafter"/>
</dbReference>
<reference evidence="15" key="1">
    <citation type="submission" date="2017-02" db="UniProtKB">
        <authorList>
            <consortium name="WormBaseParasite"/>
        </authorList>
    </citation>
    <scope>IDENTIFICATION</scope>
</reference>
<dbReference type="PANTHER" id="PTHR45814">
    <property type="entry name" value="HISTONE-LYSINE N-METHYLTRANSFERASE SETD1"/>
    <property type="match status" value="1"/>
</dbReference>
<evidence type="ECO:0000256" key="10">
    <source>
        <dbReference type="ARBA" id="ARBA00049129"/>
    </source>
</evidence>
<comment type="catalytic activity">
    <reaction evidence="9">
        <text>N(6)-methyl-L-lysyl(4)-[histone H3] + S-adenosyl-L-methionine = N(6),N(6)-dimethyl-L-lysyl(4)-[histone H3] + S-adenosyl-L-homocysteine + H(+)</text>
        <dbReference type="Rhea" id="RHEA:60268"/>
        <dbReference type="Rhea" id="RHEA-COMP:15540"/>
        <dbReference type="Rhea" id="RHEA-COMP:15543"/>
        <dbReference type="ChEBI" id="CHEBI:15378"/>
        <dbReference type="ChEBI" id="CHEBI:57856"/>
        <dbReference type="ChEBI" id="CHEBI:59789"/>
        <dbReference type="ChEBI" id="CHEBI:61929"/>
        <dbReference type="ChEBI" id="CHEBI:61976"/>
    </reaction>
</comment>
<evidence type="ECO:0000256" key="4">
    <source>
        <dbReference type="ARBA" id="ARBA00022679"/>
    </source>
</evidence>
<dbReference type="SMART" id="SM00508">
    <property type="entry name" value="PostSET"/>
    <property type="match status" value="1"/>
</dbReference>
<evidence type="ECO:0000256" key="2">
    <source>
        <dbReference type="ARBA" id="ARBA00012182"/>
    </source>
</evidence>
<evidence type="ECO:0000313" key="15">
    <source>
        <dbReference type="WBParaSite" id="TCLT_0000396701-mRNA-1"/>
    </source>
</evidence>
<dbReference type="InterPro" id="IPR001214">
    <property type="entry name" value="SET_dom"/>
</dbReference>
<dbReference type="SMART" id="SM00317">
    <property type="entry name" value="SET"/>
    <property type="match status" value="1"/>
</dbReference>
<dbReference type="STRING" id="103827.A0A0N5CUL8"/>
<proteinExistence type="predicted"/>
<dbReference type="SMART" id="SM01291">
    <property type="entry name" value="N-SET"/>
    <property type="match status" value="1"/>
</dbReference>
<dbReference type="InterPro" id="IPR003616">
    <property type="entry name" value="Post-SET_dom"/>
</dbReference>
<dbReference type="Pfam" id="PF00856">
    <property type="entry name" value="SET"/>
    <property type="match status" value="1"/>
</dbReference>
<organism evidence="15">
    <name type="scientific">Thelazia callipaeda</name>
    <name type="common">Oriental eyeworm</name>
    <name type="synonym">Parasitic nematode</name>
    <dbReference type="NCBI Taxonomy" id="103827"/>
    <lineage>
        <taxon>Eukaryota</taxon>
        <taxon>Metazoa</taxon>
        <taxon>Ecdysozoa</taxon>
        <taxon>Nematoda</taxon>
        <taxon>Chromadorea</taxon>
        <taxon>Rhabditida</taxon>
        <taxon>Spirurina</taxon>
        <taxon>Spiruromorpha</taxon>
        <taxon>Thelazioidea</taxon>
        <taxon>Thelaziidae</taxon>
        <taxon>Thelazia</taxon>
    </lineage>
</organism>
<evidence type="ECO:0000256" key="8">
    <source>
        <dbReference type="ARBA" id="ARBA00047571"/>
    </source>
</evidence>
<keyword evidence="4" id="KW-0808">Transferase</keyword>
<dbReference type="OrthoDB" id="308383at2759"/>
<dbReference type="SUPFAM" id="SSF82199">
    <property type="entry name" value="SET domain"/>
    <property type="match status" value="1"/>
</dbReference>
<evidence type="ECO:0000256" key="7">
    <source>
        <dbReference type="ARBA" id="ARBA00023242"/>
    </source>
</evidence>
<protein>
    <recommendedName>
        <fullName evidence="2">[histone H3]-lysine(4) N-trimethyltransferase</fullName>
        <ecNumber evidence="2">2.1.1.354</ecNumber>
    </recommendedName>
</protein>
<dbReference type="GO" id="GO:0140999">
    <property type="term" value="F:histone H3K4 trimethyltransferase activity"/>
    <property type="evidence" value="ECO:0007669"/>
    <property type="project" value="UniProtKB-EC"/>
</dbReference>
<dbReference type="PROSITE" id="PS50280">
    <property type="entry name" value="SET"/>
    <property type="match status" value="1"/>
</dbReference>
<dbReference type="InterPro" id="IPR046341">
    <property type="entry name" value="SET_dom_sf"/>
</dbReference>
<evidence type="ECO:0000259" key="12">
    <source>
        <dbReference type="PROSITE" id="PS50868"/>
    </source>
</evidence>
<sequence length="381" mass="44521">MEAYCNDHCYLRIELWKQLRTELENSVSVNSSKRMTYFKSHQAKNIGRNEKLVQRSYVTIDDVPLTSSVKRSSCKKIWQFSQQWRKRTADEEREILFKFEKEGLDQEDLKFLEESFYMLQNNEMALWNKKLCWVAKEVPSVRQLDKSKKNGKHVNYYDDRKLEEVIPHFSGCARTEGYYKPSREDKRGVSRQADIFLRKENSRSQLSMQLSREAHNTSRCLLTTMSVSSDIYKINHLTLRRKLVKFARSKIHGWGLYALEAIAPDEIVIEYIGQKIRPTVADVREKLYEKRGIGSSYLFCIDSDYVIDATQMGNLARFINHSCQPNCYAKVIVVGGEKRIVIYSRLSIDKGEEITYDYKFPVEKNKIDCLCGAPNCRGSLN</sequence>
<dbReference type="InterPro" id="IPR024657">
    <property type="entry name" value="COMPASS_Set1_N-SET"/>
</dbReference>
<keyword evidence="3" id="KW-0489">Methyltransferase</keyword>
<comment type="subcellular location">
    <subcellularLocation>
        <location evidence="1">Nucleus</location>
    </subcellularLocation>
</comment>
<dbReference type="Proteomes" id="UP000276776">
    <property type="component" value="Unassembled WGS sequence"/>
</dbReference>
<dbReference type="EMBL" id="UYYF01004271">
    <property type="protein sequence ID" value="VDN00994.1"/>
    <property type="molecule type" value="Genomic_DNA"/>
</dbReference>
<keyword evidence="14" id="KW-1185">Reference proteome</keyword>
<dbReference type="Gene3D" id="2.170.270.10">
    <property type="entry name" value="SET domain"/>
    <property type="match status" value="1"/>
</dbReference>
<feature type="domain" description="Post-SET" evidence="12">
    <location>
        <begin position="365"/>
        <end position="381"/>
    </location>
</feature>
<dbReference type="EC" id="2.1.1.354" evidence="2"/>
<comment type="catalytic activity">
    <reaction evidence="10">
        <text>N(6),N(6)-dimethyl-L-lysyl(4)-[histone H3] + S-adenosyl-L-methionine = N(6),N(6),N(6)-trimethyl-L-lysyl(4)-[histone H3] + S-adenosyl-L-homocysteine + H(+)</text>
        <dbReference type="Rhea" id="RHEA:60272"/>
        <dbReference type="Rhea" id="RHEA-COMP:15537"/>
        <dbReference type="Rhea" id="RHEA-COMP:15540"/>
        <dbReference type="ChEBI" id="CHEBI:15378"/>
        <dbReference type="ChEBI" id="CHEBI:57856"/>
        <dbReference type="ChEBI" id="CHEBI:59789"/>
        <dbReference type="ChEBI" id="CHEBI:61961"/>
        <dbReference type="ChEBI" id="CHEBI:61976"/>
    </reaction>
</comment>
<evidence type="ECO:0000313" key="14">
    <source>
        <dbReference type="Proteomes" id="UP000276776"/>
    </source>
</evidence>
<evidence type="ECO:0000256" key="3">
    <source>
        <dbReference type="ARBA" id="ARBA00022603"/>
    </source>
</evidence>
<evidence type="ECO:0000259" key="11">
    <source>
        <dbReference type="PROSITE" id="PS50280"/>
    </source>
</evidence>
<dbReference type="AlphaFoldDB" id="A0A0N5CUL8"/>
<evidence type="ECO:0000256" key="1">
    <source>
        <dbReference type="ARBA" id="ARBA00004123"/>
    </source>
</evidence>
<comment type="catalytic activity">
    <reaction evidence="8">
        <text>L-lysyl(4)-[histone H3] + 3 S-adenosyl-L-methionine = N(6),N(6),N(6)-trimethyl-L-lysyl(4)-[histone H3] + 3 S-adenosyl-L-homocysteine + 3 H(+)</text>
        <dbReference type="Rhea" id="RHEA:60260"/>
        <dbReference type="Rhea" id="RHEA-COMP:15537"/>
        <dbReference type="Rhea" id="RHEA-COMP:15547"/>
        <dbReference type="ChEBI" id="CHEBI:15378"/>
        <dbReference type="ChEBI" id="CHEBI:29969"/>
        <dbReference type="ChEBI" id="CHEBI:57856"/>
        <dbReference type="ChEBI" id="CHEBI:59789"/>
        <dbReference type="ChEBI" id="CHEBI:61961"/>
        <dbReference type="EC" id="2.1.1.354"/>
    </reaction>
</comment>
<dbReference type="PROSITE" id="PS50868">
    <property type="entry name" value="POST_SET"/>
    <property type="match status" value="1"/>
</dbReference>
<gene>
    <name evidence="13" type="ORF">TCLT_LOCUS3956</name>
</gene>
<evidence type="ECO:0000256" key="6">
    <source>
        <dbReference type="ARBA" id="ARBA00022853"/>
    </source>
</evidence>
<evidence type="ECO:0000256" key="5">
    <source>
        <dbReference type="ARBA" id="ARBA00022691"/>
    </source>
</evidence>
<dbReference type="OMA" id="YLRIELW"/>
<evidence type="ECO:0000313" key="13">
    <source>
        <dbReference type="EMBL" id="VDN00994.1"/>
    </source>
</evidence>
<keyword evidence="5" id="KW-0949">S-adenosyl-L-methionine</keyword>
<keyword evidence="6" id="KW-0156">Chromatin regulator</keyword>
<name>A0A0N5CUL8_THECL</name>
<keyword evidence="7" id="KW-0539">Nucleus</keyword>
<evidence type="ECO:0000256" key="9">
    <source>
        <dbReference type="ARBA" id="ARBA00047583"/>
    </source>
</evidence>
<dbReference type="GO" id="GO:0032259">
    <property type="term" value="P:methylation"/>
    <property type="evidence" value="ECO:0007669"/>
    <property type="project" value="UniProtKB-KW"/>
</dbReference>
<accession>A0A0N5CUL8</accession>
<feature type="domain" description="SET" evidence="11">
    <location>
        <begin position="242"/>
        <end position="359"/>
    </location>
</feature>
<dbReference type="Pfam" id="PF11764">
    <property type="entry name" value="N-SET"/>
    <property type="match status" value="1"/>
</dbReference>
<reference evidence="13 14" key="2">
    <citation type="submission" date="2018-11" db="EMBL/GenBank/DDBJ databases">
        <authorList>
            <consortium name="Pathogen Informatics"/>
        </authorList>
    </citation>
    <scope>NUCLEOTIDE SEQUENCE [LARGE SCALE GENOMIC DNA]</scope>
</reference>